<proteinExistence type="predicted"/>
<accession>A0A840V3E2</accession>
<reference evidence="2 3" key="1">
    <citation type="submission" date="2020-08" db="EMBL/GenBank/DDBJ databases">
        <title>Genomic Encyclopedia of Type Strains, Phase IV (KMG-IV): sequencing the most valuable type-strain genomes for metagenomic binning, comparative biology and taxonomic classification.</title>
        <authorList>
            <person name="Goeker M."/>
        </authorList>
    </citation>
    <scope>NUCLEOTIDE SEQUENCE [LARGE SCALE GENOMIC DNA]</scope>
    <source>
        <strain evidence="2 3">YC6886</strain>
    </source>
</reference>
<name>A0A840V3E2_9BACT</name>
<sequence length="209" mass="23303">MDLPPGRWARDLQPETPPSPEPKPYRLTAHLPHRLNPSQLRSRYVTPIDEALSQQHLGKTAGGGTSRSITGEIESVDLEIEIHDLTHGIPVLISTLERQGAPKGSILHFQDKTSLQEFPFGHIEGIGLYLDDLKLSGRVYQKYPLSDVIDQLAESLAGHGELQGHWRGDTQTALYFYGNHAEAMTSRLQQIIPTHPRCQGARIVRITPE</sequence>
<dbReference type="AlphaFoldDB" id="A0A840V3E2"/>
<dbReference type="Proteomes" id="UP000557717">
    <property type="component" value="Unassembled WGS sequence"/>
</dbReference>
<feature type="region of interest" description="Disordered" evidence="1">
    <location>
        <begin position="1"/>
        <end position="24"/>
    </location>
</feature>
<protein>
    <submittedName>
        <fullName evidence="2">Uncharacterized protein</fullName>
    </submittedName>
</protein>
<dbReference type="EMBL" id="JACHFD010000016">
    <property type="protein sequence ID" value="MBB5352817.1"/>
    <property type="molecule type" value="Genomic_DNA"/>
</dbReference>
<comment type="caution">
    <text evidence="2">The sequence shown here is derived from an EMBL/GenBank/DDBJ whole genome shotgun (WGS) entry which is preliminary data.</text>
</comment>
<gene>
    <name evidence="2" type="ORF">HNR46_003065</name>
</gene>
<dbReference type="RefSeq" id="WP_184020170.1">
    <property type="nucleotide sequence ID" value="NZ_JACHFD010000016.1"/>
</dbReference>
<evidence type="ECO:0000313" key="2">
    <source>
        <dbReference type="EMBL" id="MBB5352817.1"/>
    </source>
</evidence>
<keyword evidence="3" id="KW-1185">Reference proteome</keyword>
<evidence type="ECO:0000256" key="1">
    <source>
        <dbReference type="SAM" id="MobiDB-lite"/>
    </source>
</evidence>
<organism evidence="2 3">
    <name type="scientific">Haloferula luteola</name>
    <dbReference type="NCBI Taxonomy" id="595692"/>
    <lineage>
        <taxon>Bacteria</taxon>
        <taxon>Pseudomonadati</taxon>
        <taxon>Verrucomicrobiota</taxon>
        <taxon>Verrucomicrobiia</taxon>
        <taxon>Verrucomicrobiales</taxon>
        <taxon>Verrucomicrobiaceae</taxon>
        <taxon>Haloferula</taxon>
    </lineage>
</organism>
<evidence type="ECO:0000313" key="3">
    <source>
        <dbReference type="Proteomes" id="UP000557717"/>
    </source>
</evidence>